<dbReference type="EMBL" id="QFFG01000001">
    <property type="protein sequence ID" value="PWG06621.1"/>
    <property type="molecule type" value="Genomic_DNA"/>
</dbReference>
<evidence type="ECO:0000313" key="2">
    <source>
        <dbReference type="Proteomes" id="UP000245670"/>
    </source>
</evidence>
<gene>
    <name evidence="1" type="ORF">DIS07_01935</name>
</gene>
<organism evidence="1 2">
    <name type="scientific">Polaribacter aquimarinus</name>
    <dbReference type="NCBI Taxonomy" id="2100726"/>
    <lineage>
        <taxon>Bacteria</taxon>
        <taxon>Pseudomonadati</taxon>
        <taxon>Bacteroidota</taxon>
        <taxon>Flavobacteriia</taxon>
        <taxon>Flavobacteriales</taxon>
        <taxon>Flavobacteriaceae</taxon>
    </lineage>
</organism>
<name>A0A2U2JED2_9FLAO</name>
<evidence type="ECO:0000313" key="1">
    <source>
        <dbReference type="EMBL" id="PWG06621.1"/>
    </source>
</evidence>
<proteinExistence type="predicted"/>
<comment type="caution">
    <text evidence="1">The sequence shown here is derived from an EMBL/GenBank/DDBJ whole genome shotgun (WGS) entry which is preliminary data.</text>
</comment>
<protein>
    <submittedName>
        <fullName evidence="1">Uncharacterized protein</fullName>
    </submittedName>
</protein>
<dbReference type="Proteomes" id="UP000245670">
    <property type="component" value="Unassembled WGS sequence"/>
</dbReference>
<dbReference type="AlphaFoldDB" id="A0A2U2JED2"/>
<dbReference type="OrthoDB" id="1121396at2"/>
<keyword evidence="2" id="KW-1185">Reference proteome</keyword>
<accession>A0A2U2JED2</accession>
<reference evidence="1 2" key="1">
    <citation type="submission" date="2018-05" db="EMBL/GenBank/DDBJ databases">
        <title>Polaribacter aquimarinus sp. nov., isolated from sediment in a sediment of sea.</title>
        <authorList>
            <person name="Lu D."/>
        </authorList>
    </citation>
    <scope>NUCLEOTIDE SEQUENCE [LARGE SCALE GENOMIC DNA]</scope>
    <source>
        <strain evidence="1 2">ZY113</strain>
    </source>
</reference>
<dbReference type="RefSeq" id="WP_109403529.1">
    <property type="nucleotide sequence ID" value="NZ_QFFG01000001.1"/>
</dbReference>
<sequence length="161" mass="18526">MINISNTINAQNSKKTPCSGEKYNQFDFWEGNWNVYDTSDKLIGTNKLIKMQSNCVMQENWVSNTSSSKGTSYSYYNKADDSWNQVWVDNSGFSLVLKGKLIDGKMVLKSDLIKSKTGNYYNRVTWSKNKDNSVTQLWEYLNSDGKIISEAFKGIYKMKTR</sequence>